<reference evidence="2 3" key="1">
    <citation type="journal article" date="2019" name="Appl. Microbiol. Biotechnol.">
        <title>Genome sequence of Isaria javanica and comparative genome analysis insights into family S53 peptidase evolution in fungal entomopathogens.</title>
        <authorList>
            <person name="Lin R."/>
            <person name="Zhang X."/>
            <person name="Xin B."/>
            <person name="Zou M."/>
            <person name="Gao Y."/>
            <person name="Qin F."/>
            <person name="Hu Q."/>
            <person name="Xie B."/>
            <person name="Cheng X."/>
        </authorList>
    </citation>
    <scope>NUCLEOTIDE SEQUENCE [LARGE SCALE GENOMIC DNA]</scope>
    <source>
        <strain evidence="2 3">IJ1G</strain>
    </source>
</reference>
<protein>
    <submittedName>
        <fullName evidence="2">Uncharacterized protein</fullName>
    </submittedName>
</protein>
<keyword evidence="3" id="KW-1185">Reference proteome</keyword>
<comment type="caution">
    <text evidence="2">The sequence shown here is derived from an EMBL/GenBank/DDBJ whole genome shotgun (WGS) entry which is preliminary data.</text>
</comment>
<dbReference type="AlphaFoldDB" id="A0A545VIX1"/>
<name>A0A545VIX1_9HYPO</name>
<evidence type="ECO:0000313" key="2">
    <source>
        <dbReference type="EMBL" id="TQV90230.1"/>
    </source>
</evidence>
<dbReference type="OrthoDB" id="5261207at2759"/>
<dbReference type="EMBL" id="SPUK01000031">
    <property type="protein sequence ID" value="TQV90230.1"/>
    <property type="molecule type" value="Genomic_DNA"/>
</dbReference>
<feature type="compositionally biased region" description="Low complexity" evidence="1">
    <location>
        <begin position="164"/>
        <end position="175"/>
    </location>
</feature>
<dbReference type="Proteomes" id="UP000315783">
    <property type="component" value="Unassembled WGS sequence"/>
</dbReference>
<sequence>MPSSATSGHGLNELNEFYKLKTTTQLYIEDVYNTMLELKPGNKPEDSYTRLIWALDCLGVVHFEYNPKSHTTSKILVAQRVHQQTKDAKVFMLYGDNDFNLPWLTELASCRNWGVDDLKIIAAKWMSGKDEATLLKPGRKFLEICKAHHEKSKAHQTAGKVLPSATETAMASSTAQRKAGDRPRQHSNVAGADDRVPPMDGGKRVTKDPAAVNPTAVYLEDETLGLIRSVTDAHQALGRRTAELVAHLLQSEQQKEPSGIPPHKRIEAPQPVDYPWRNKRKPGRRQRRS</sequence>
<feature type="compositionally biased region" description="Basic residues" evidence="1">
    <location>
        <begin position="277"/>
        <end position="289"/>
    </location>
</feature>
<proteinExistence type="predicted"/>
<organism evidence="2 3">
    <name type="scientific">Cordyceps javanica</name>
    <dbReference type="NCBI Taxonomy" id="43265"/>
    <lineage>
        <taxon>Eukaryota</taxon>
        <taxon>Fungi</taxon>
        <taxon>Dikarya</taxon>
        <taxon>Ascomycota</taxon>
        <taxon>Pezizomycotina</taxon>
        <taxon>Sordariomycetes</taxon>
        <taxon>Hypocreomycetidae</taxon>
        <taxon>Hypocreales</taxon>
        <taxon>Cordycipitaceae</taxon>
        <taxon>Cordyceps</taxon>
    </lineage>
</organism>
<evidence type="ECO:0000313" key="3">
    <source>
        <dbReference type="Proteomes" id="UP000315783"/>
    </source>
</evidence>
<feature type="compositionally biased region" description="Basic and acidic residues" evidence="1">
    <location>
        <begin position="192"/>
        <end position="207"/>
    </location>
</feature>
<accession>A0A545VIX1</accession>
<feature type="region of interest" description="Disordered" evidence="1">
    <location>
        <begin position="248"/>
        <end position="289"/>
    </location>
</feature>
<evidence type="ECO:0000256" key="1">
    <source>
        <dbReference type="SAM" id="MobiDB-lite"/>
    </source>
</evidence>
<gene>
    <name evidence="2" type="ORF">IF1G_11122</name>
</gene>
<feature type="region of interest" description="Disordered" evidence="1">
    <location>
        <begin position="154"/>
        <end position="208"/>
    </location>
</feature>